<name>A0A507ZVG6_9GAMM</name>
<dbReference type="InterPro" id="IPR023213">
    <property type="entry name" value="CAT-like_dom_sf"/>
</dbReference>
<evidence type="ECO:0000313" key="3">
    <source>
        <dbReference type="EMBL" id="KAB8166903.1"/>
    </source>
</evidence>
<feature type="domain" description="Condensation" evidence="2">
    <location>
        <begin position="18"/>
        <end position="88"/>
    </location>
</feature>
<evidence type="ECO:0000259" key="1">
    <source>
        <dbReference type="Pfam" id="PF00501"/>
    </source>
</evidence>
<accession>A0A507ZVG6</accession>
<comment type="caution">
    <text evidence="3">The sequence shown here is derived from an EMBL/GenBank/DDBJ whole genome shotgun (WGS) entry which is preliminary data.</text>
</comment>
<dbReference type="PROSITE" id="PS00455">
    <property type="entry name" value="AMP_BINDING"/>
    <property type="match status" value="1"/>
</dbReference>
<dbReference type="SUPFAM" id="SSF56801">
    <property type="entry name" value="Acetyl-CoA synthetase-like"/>
    <property type="match status" value="1"/>
</dbReference>
<dbReference type="EMBL" id="VICD02000298">
    <property type="protein sequence ID" value="KAB8166903.1"/>
    <property type="molecule type" value="Genomic_DNA"/>
</dbReference>
<dbReference type="InterPro" id="IPR020845">
    <property type="entry name" value="AMP-binding_CS"/>
</dbReference>
<evidence type="ECO:0000313" key="4">
    <source>
        <dbReference type="Proteomes" id="UP000320431"/>
    </source>
</evidence>
<dbReference type="Gene3D" id="3.40.50.980">
    <property type="match status" value="2"/>
</dbReference>
<dbReference type="GO" id="GO:0043041">
    <property type="term" value="P:amino acid activation for nonribosomal peptide biosynthetic process"/>
    <property type="evidence" value="ECO:0007669"/>
    <property type="project" value="TreeGrafter"/>
</dbReference>
<feature type="non-terminal residue" evidence="3">
    <location>
        <position position="473"/>
    </location>
</feature>
<feature type="domain" description="AMP-dependent synthetase/ligase" evidence="1">
    <location>
        <begin position="107"/>
        <end position="442"/>
    </location>
</feature>
<dbReference type="AlphaFoldDB" id="A0A507ZVG6"/>
<dbReference type="GO" id="GO:0047527">
    <property type="term" value="F:2,3-dihydroxybenzoate-serine ligase activity"/>
    <property type="evidence" value="ECO:0007669"/>
    <property type="project" value="TreeGrafter"/>
</dbReference>
<dbReference type="InterPro" id="IPR001242">
    <property type="entry name" value="Condensation_dom"/>
</dbReference>
<dbReference type="GO" id="GO:0009239">
    <property type="term" value="P:enterobactin biosynthetic process"/>
    <property type="evidence" value="ECO:0007669"/>
    <property type="project" value="TreeGrafter"/>
</dbReference>
<dbReference type="FunFam" id="3.40.50.980:FF:000001">
    <property type="entry name" value="Non-ribosomal peptide synthetase"/>
    <property type="match status" value="1"/>
</dbReference>
<dbReference type="RefSeq" id="WP_141483195.1">
    <property type="nucleotide sequence ID" value="NZ_VICD02000298.1"/>
</dbReference>
<dbReference type="PANTHER" id="PTHR45527">
    <property type="entry name" value="NONRIBOSOMAL PEPTIDE SYNTHETASE"/>
    <property type="match status" value="1"/>
</dbReference>
<sequence>GGGASTSLQMTPMWGEGTSVKFDLSLDAQEGESGLYLSFSYNRDLFEASTMERLGTHLCTLLEGIVSDPGQAIGRLPMLDAAEQRYLLDEIHQAPVAYPQAGLHELFEAQARATPDALAVVCGDVRLTYSQLNRRANRLAHWLRQRGVGVETKVGIALSRSERLLVAVLGVLKSGGCYVPIDPAYPQSRRELIAEDSGVALLLGEEDADGGHLDGQPDSDPARLEGWTSARLAYVIYTSGSTGRPKGVLVEHRSVANFGVAFVEQLRSLDVYPLRAWLLATSISFDASLKALVALYHGAFVVVADGDEYRDPRALVSLLKRHEVAVFNGMPQLVESVLEDLERDEDFAVSLIVSGDTVSPPLWRRLDAYARSRGRHALNAYGPTETSVNAAYSSTDLSGAVNVGRVIPNLRGYLFDAQGQLVPLGGEGELHIGGAGLARGYLDRPELTAERFIANPYRPGERLYRTGDRMRYR</sequence>
<gene>
    <name evidence="3" type="ORF">FKV24_016775</name>
</gene>
<dbReference type="Proteomes" id="UP000320431">
    <property type="component" value="Unassembled WGS sequence"/>
</dbReference>
<dbReference type="InterPro" id="IPR000873">
    <property type="entry name" value="AMP-dep_synth/lig_dom"/>
</dbReference>
<dbReference type="Pfam" id="PF00668">
    <property type="entry name" value="Condensation"/>
    <property type="match status" value="1"/>
</dbReference>
<dbReference type="Pfam" id="PF00501">
    <property type="entry name" value="AMP-binding"/>
    <property type="match status" value="1"/>
</dbReference>
<reference evidence="3 4" key="1">
    <citation type="submission" date="2019-10" db="EMBL/GenBank/DDBJ databases">
        <title>Lysobacter alkalisoli sp. nov., isolated from saline-alkaline soil.</title>
        <authorList>
            <person name="Sun J.-Q."/>
        </authorList>
    </citation>
    <scope>NUCLEOTIDE SEQUENCE [LARGE SCALE GENOMIC DNA]</scope>
    <source>
        <strain evidence="3 4">KCTC 42381</strain>
    </source>
</reference>
<dbReference type="CDD" id="cd05930">
    <property type="entry name" value="A_NRPS"/>
    <property type="match status" value="1"/>
</dbReference>
<proteinExistence type="predicted"/>
<dbReference type="SUPFAM" id="SSF52777">
    <property type="entry name" value="CoA-dependent acyltransferases"/>
    <property type="match status" value="1"/>
</dbReference>
<dbReference type="GO" id="GO:0009366">
    <property type="term" value="C:enterobactin synthetase complex"/>
    <property type="evidence" value="ECO:0007669"/>
    <property type="project" value="TreeGrafter"/>
</dbReference>
<feature type="non-terminal residue" evidence="3">
    <location>
        <position position="1"/>
    </location>
</feature>
<dbReference type="Gene3D" id="3.30.559.30">
    <property type="entry name" value="Nonribosomal peptide synthetase, condensation domain"/>
    <property type="match status" value="1"/>
</dbReference>
<dbReference type="PANTHER" id="PTHR45527:SF1">
    <property type="entry name" value="FATTY ACID SYNTHASE"/>
    <property type="match status" value="1"/>
</dbReference>
<evidence type="ECO:0000259" key="2">
    <source>
        <dbReference type="Pfam" id="PF00668"/>
    </source>
</evidence>
<dbReference type="GO" id="GO:0005829">
    <property type="term" value="C:cytosol"/>
    <property type="evidence" value="ECO:0007669"/>
    <property type="project" value="TreeGrafter"/>
</dbReference>
<dbReference type="Gene3D" id="3.30.559.10">
    <property type="entry name" value="Chloramphenicol acetyltransferase-like domain"/>
    <property type="match status" value="1"/>
</dbReference>
<organism evidence="3 4">
    <name type="scientific">Marilutibacter maris</name>
    <dbReference type="NCBI Taxonomy" id="1605891"/>
    <lineage>
        <taxon>Bacteria</taxon>
        <taxon>Pseudomonadati</taxon>
        <taxon>Pseudomonadota</taxon>
        <taxon>Gammaproteobacteria</taxon>
        <taxon>Lysobacterales</taxon>
        <taxon>Lysobacteraceae</taxon>
        <taxon>Marilutibacter</taxon>
    </lineage>
</organism>
<dbReference type="Gene3D" id="2.30.38.10">
    <property type="entry name" value="Luciferase, Domain 3"/>
    <property type="match status" value="1"/>
</dbReference>
<dbReference type="GO" id="GO:0031177">
    <property type="term" value="F:phosphopantetheine binding"/>
    <property type="evidence" value="ECO:0007669"/>
    <property type="project" value="TreeGrafter"/>
</dbReference>
<protein>
    <submittedName>
        <fullName evidence="3">AMP-binding protein</fullName>
    </submittedName>
</protein>